<sequence length="111" mass="11546">MLTYPSAPAPTTVTLANTAMTSADADRGPKTSTTRSEPAGDEFSGEEVVRESKTRIGVMGTTNPSGACADAPRGVPEFIETPTASTTASDTTPANSATIDGTRRRRIISQR</sequence>
<feature type="compositionally biased region" description="Low complexity" evidence="1">
    <location>
        <begin position="82"/>
        <end position="98"/>
    </location>
</feature>
<proteinExistence type="predicted"/>
<feature type="region of interest" description="Disordered" evidence="1">
    <location>
        <begin position="1"/>
        <end position="51"/>
    </location>
</feature>
<evidence type="ECO:0000313" key="2">
    <source>
        <dbReference type="EMBL" id="CAB4591975.1"/>
    </source>
</evidence>
<evidence type="ECO:0000256" key="1">
    <source>
        <dbReference type="SAM" id="MobiDB-lite"/>
    </source>
</evidence>
<dbReference type="AlphaFoldDB" id="A0A6J6FYP2"/>
<dbReference type="EMBL" id="CAEZTS010000189">
    <property type="protein sequence ID" value="CAB4591975.1"/>
    <property type="molecule type" value="Genomic_DNA"/>
</dbReference>
<reference evidence="2" key="1">
    <citation type="submission" date="2020-05" db="EMBL/GenBank/DDBJ databases">
        <authorList>
            <person name="Chiriac C."/>
            <person name="Salcher M."/>
            <person name="Ghai R."/>
            <person name="Kavagutti S V."/>
        </authorList>
    </citation>
    <scope>NUCLEOTIDE SEQUENCE</scope>
</reference>
<accession>A0A6J6FYP2</accession>
<protein>
    <submittedName>
        <fullName evidence="2">Unannotated protein</fullName>
    </submittedName>
</protein>
<feature type="region of interest" description="Disordered" evidence="1">
    <location>
        <begin position="58"/>
        <end position="77"/>
    </location>
</feature>
<feature type="compositionally biased region" description="Polar residues" evidence="1">
    <location>
        <begin position="9"/>
        <end position="21"/>
    </location>
</feature>
<gene>
    <name evidence="2" type="ORF">UFOPK1722_01690</name>
</gene>
<organism evidence="2">
    <name type="scientific">freshwater metagenome</name>
    <dbReference type="NCBI Taxonomy" id="449393"/>
    <lineage>
        <taxon>unclassified sequences</taxon>
        <taxon>metagenomes</taxon>
        <taxon>ecological metagenomes</taxon>
    </lineage>
</organism>
<feature type="region of interest" description="Disordered" evidence="1">
    <location>
        <begin position="82"/>
        <end position="111"/>
    </location>
</feature>
<name>A0A6J6FYP2_9ZZZZ</name>